<dbReference type="AlphaFoldDB" id="A0A1F7SDY1"/>
<feature type="transmembrane region" description="Helical" evidence="8">
    <location>
        <begin position="172"/>
        <end position="196"/>
    </location>
</feature>
<keyword evidence="4 8" id="KW-0812">Transmembrane</keyword>
<feature type="transmembrane region" description="Helical" evidence="8">
    <location>
        <begin position="253"/>
        <end position="273"/>
    </location>
</feature>
<reference evidence="9 10" key="1">
    <citation type="journal article" date="2016" name="Nat. Commun.">
        <title>Thousands of microbial genomes shed light on interconnected biogeochemical processes in an aquifer system.</title>
        <authorList>
            <person name="Anantharaman K."/>
            <person name="Brown C.T."/>
            <person name="Hug L.A."/>
            <person name="Sharon I."/>
            <person name="Castelle C.J."/>
            <person name="Probst A.J."/>
            <person name="Thomas B.C."/>
            <person name="Singh A."/>
            <person name="Wilkins M.J."/>
            <person name="Karaoz U."/>
            <person name="Brodie E.L."/>
            <person name="Williams K.H."/>
            <person name="Hubbard S.S."/>
            <person name="Banfield J.F."/>
        </authorList>
    </citation>
    <scope>NUCLEOTIDE SEQUENCE [LARGE SCALE GENOMIC DNA]</scope>
</reference>
<dbReference type="InterPro" id="IPR018584">
    <property type="entry name" value="GT87"/>
</dbReference>
<dbReference type="GO" id="GO:0005886">
    <property type="term" value="C:plasma membrane"/>
    <property type="evidence" value="ECO:0007669"/>
    <property type="project" value="UniProtKB-SubCell"/>
</dbReference>
<keyword evidence="2" id="KW-1003">Cell membrane</keyword>
<gene>
    <name evidence="9" type="ORF">A3G31_09750</name>
</gene>
<name>A0A1F7SDY1_9BACT</name>
<accession>A0A1F7SDY1</accession>
<dbReference type="GO" id="GO:0016758">
    <property type="term" value="F:hexosyltransferase activity"/>
    <property type="evidence" value="ECO:0007669"/>
    <property type="project" value="InterPro"/>
</dbReference>
<dbReference type="Proteomes" id="UP000178082">
    <property type="component" value="Unassembled WGS sequence"/>
</dbReference>
<feature type="transmembrane region" description="Helical" evidence="8">
    <location>
        <begin position="229"/>
        <end position="247"/>
    </location>
</feature>
<keyword evidence="6 8" id="KW-0472">Membrane</keyword>
<evidence type="ECO:0000313" key="10">
    <source>
        <dbReference type="Proteomes" id="UP000178082"/>
    </source>
</evidence>
<sequence length="497" mass="58003">MEHNLRSTKSDYKSYIINVFYYGFLVGFAVILPLVLRKFFRPIIGFTYGFDYGIFELFGFSCSLVTLVIVYTKLRKQPVLSLEKAIEIVLPVLVCFFFLIQVVEHSNKSRDYERYEQAAKAVIAKSNLYENTNYFYPPFTAQIMALTFKLFRSGILFLNLNHQKLEYTSWQFVFYLFQCMQFFLVILSYFLCYRFACKVNLTSLQSLIIVTTLFLFNNSLIRTLSFNQVNLYVLTSILIAVLCLPEYPIVSGLALAIGTHIKLYPLLIGIVLFFAKKRIVLLWTIIGACFILLIQTRWGQNWQLWSDFLVFFTSSFPKDASFRNNSLHSFSYNIVSLISYFLKLNLKYTSKQLVAQIMVFIESFFVIVWFGIRFILRERMFHGIVNQDKLSINDKADFYRICGHVLDGIGIMLLLSPMVWEHHYIISLPIAIWSISIMGRDKPWQVGTSMFLIYVLPTFDVFPFSYHRVVGLVMLVCLIKPEQSLFISRLGLKNEHC</sequence>
<comment type="similarity">
    <text evidence="7">Belongs to the glycosyltransferase 87 family.</text>
</comment>
<feature type="transmembrane region" description="Helical" evidence="8">
    <location>
        <begin position="84"/>
        <end position="103"/>
    </location>
</feature>
<feature type="transmembrane region" description="Helical" evidence="8">
    <location>
        <begin position="52"/>
        <end position="72"/>
    </location>
</feature>
<protein>
    <recommendedName>
        <fullName evidence="11">DUF2029 domain-containing protein</fullName>
    </recommendedName>
</protein>
<keyword evidence="3" id="KW-0808">Transferase</keyword>
<dbReference type="Pfam" id="PF09594">
    <property type="entry name" value="GT87"/>
    <property type="match status" value="1"/>
</dbReference>
<evidence type="ECO:0000313" key="9">
    <source>
        <dbReference type="EMBL" id="OGL51931.1"/>
    </source>
</evidence>
<comment type="subcellular location">
    <subcellularLocation>
        <location evidence="1">Cell membrane</location>
        <topology evidence="1">Multi-pass membrane protein</topology>
    </subcellularLocation>
</comment>
<feature type="transmembrane region" description="Helical" evidence="8">
    <location>
        <begin position="353"/>
        <end position="376"/>
    </location>
</feature>
<feature type="transmembrane region" description="Helical" evidence="8">
    <location>
        <begin position="20"/>
        <end position="40"/>
    </location>
</feature>
<evidence type="ECO:0000256" key="6">
    <source>
        <dbReference type="ARBA" id="ARBA00023136"/>
    </source>
</evidence>
<evidence type="ECO:0008006" key="11">
    <source>
        <dbReference type="Google" id="ProtNLM"/>
    </source>
</evidence>
<feature type="transmembrane region" description="Helical" evidence="8">
    <location>
        <begin position="280"/>
        <end position="298"/>
    </location>
</feature>
<feature type="transmembrane region" description="Helical" evidence="8">
    <location>
        <begin position="202"/>
        <end position="220"/>
    </location>
</feature>
<comment type="caution">
    <text evidence="9">The sequence shown here is derived from an EMBL/GenBank/DDBJ whole genome shotgun (WGS) entry which is preliminary data.</text>
</comment>
<evidence type="ECO:0000256" key="5">
    <source>
        <dbReference type="ARBA" id="ARBA00022989"/>
    </source>
</evidence>
<evidence type="ECO:0000256" key="8">
    <source>
        <dbReference type="SAM" id="Phobius"/>
    </source>
</evidence>
<proteinExistence type="inferred from homology"/>
<evidence type="ECO:0000256" key="2">
    <source>
        <dbReference type="ARBA" id="ARBA00022475"/>
    </source>
</evidence>
<keyword evidence="5 8" id="KW-1133">Transmembrane helix</keyword>
<dbReference type="EMBL" id="MGDI01000035">
    <property type="protein sequence ID" value="OGL51931.1"/>
    <property type="molecule type" value="Genomic_DNA"/>
</dbReference>
<feature type="transmembrane region" description="Helical" evidence="8">
    <location>
        <begin position="451"/>
        <end position="476"/>
    </location>
</feature>
<feature type="transmembrane region" description="Helical" evidence="8">
    <location>
        <begin position="139"/>
        <end position="160"/>
    </location>
</feature>
<organism evidence="9 10">
    <name type="scientific">Candidatus Schekmanbacteria bacterium RIFCSPLOWO2_12_FULL_38_15</name>
    <dbReference type="NCBI Taxonomy" id="1817883"/>
    <lineage>
        <taxon>Bacteria</taxon>
        <taxon>Candidatus Schekmaniibacteriota</taxon>
    </lineage>
</organism>
<evidence type="ECO:0000256" key="3">
    <source>
        <dbReference type="ARBA" id="ARBA00022679"/>
    </source>
</evidence>
<evidence type="ECO:0000256" key="7">
    <source>
        <dbReference type="ARBA" id="ARBA00024033"/>
    </source>
</evidence>
<evidence type="ECO:0000256" key="1">
    <source>
        <dbReference type="ARBA" id="ARBA00004651"/>
    </source>
</evidence>
<dbReference type="STRING" id="1817883.A3G31_09750"/>
<feature type="transmembrane region" description="Helical" evidence="8">
    <location>
        <begin position="397"/>
        <end position="416"/>
    </location>
</feature>
<evidence type="ECO:0000256" key="4">
    <source>
        <dbReference type="ARBA" id="ARBA00022692"/>
    </source>
</evidence>